<feature type="signal peptide" evidence="1">
    <location>
        <begin position="1"/>
        <end position="19"/>
    </location>
</feature>
<dbReference type="EMBL" id="LVWA01000002">
    <property type="protein sequence ID" value="OKL41899.1"/>
    <property type="molecule type" value="Genomic_DNA"/>
</dbReference>
<evidence type="ECO:0000313" key="3">
    <source>
        <dbReference type="Proteomes" id="UP000186551"/>
    </source>
</evidence>
<name>A0A1Q5PI50_9BACT</name>
<organism evidence="2 3">
    <name type="scientific">Pontibacter flavimaris</name>
    <dbReference type="NCBI Taxonomy" id="1797110"/>
    <lineage>
        <taxon>Bacteria</taxon>
        <taxon>Pseudomonadati</taxon>
        <taxon>Bacteroidota</taxon>
        <taxon>Cytophagia</taxon>
        <taxon>Cytophagales</taxon>
        <taxon>Hymenobacteraceae</taxon>
        <taxon>Pontibacter</taxon>
    </lineage>
</organism>
<evidence type="ECO:0000313" key="2">
    <source>
        <dbReference type="EMBL" id="OKL41899.1"/>
    </source>
</evidence>
<dbReference type="OrthoDB" id="964745at2"/>
<protein>
    <recommendedName>
        <fullName evidence="4">Nuclear transport factor 2 family protein</fullName>
    </recommendedName>
</protein>
<accession>A0A1Q5PI50</accession>
<gene>
    <name evidence="2" type="ORF">A3841_07760</name>
</gene>
<evidence type="ECO:0008006" key="4">
    <source>
        <dbReference type="Google" id="ProtNLM"/>
    </source>
</evidence>
<dbReference type="Proteomes" id="UP000186551">
    <property type="component" value="Unassembled WGS sequence"/>
</dbReference>
<reference evidence="2 3" key="1">
    <citation type="submission" date="2016-03" db="EMBL/GenBank/DDBJ databases">
        <title>Genome sequence of Pontibacter sp. nov., of the family cytophagaceae, isolated from marine sediment of the Yellow Sea, China.</title>
        <authorList>
            <person name="Zhang G."/>
            <person name="Zhang R."/>
        </authorList>
    </citation>
    <scope>NUCLEOTIDE SEQUENCE [LARGE SCALE GENOMIC DNA]</scope>
    <source>
        <strain evidence="2 3">S10-8</strain>
    </source>
</reference>
<dbReference type="STRING" id="1797110.A3841_07760"/>
<sequence>MKLLILYLALAVLLPNAAAQDCKSPEYALLHYIIKEQNIRYLAKEASPAPLLCEYTEAANTSKYKNFTESVLTFNGDAFIDKQAIVSGINSLRFKTFLEDNAAYEWDAACVPAIGQLLDPGETKRTAAPAFFISKPLLTEDLQYAIVYIRKSNGQPAGGTGFINVYRKDNSGGWQFYAHGGCMTYR</sequence>
<keyword evidence="1" id="KW-0732">Signal</keyword>
<proteinExistence type="predicted"/>
<dbReference type="AlphaFoldDB" id="A0A1Q5PI50"/>
<dbReference type="RefSeq" id="WP_073850345.1">
    <property type="nucleotide sequence ID" value="NZ_LVWA01000002.1"/>
</dbReference>
<keyword evidence="3" id="KW-1185">Reference proteome</keyword>
<evidence type="ECO:0000256" key="1">
    <source>
        <dbReference type="SAM" id="SignalP"/>
    </source>
</evidence>
<comment type="caution">
    <text evidence="2">The sequence shown here is derived from an EMBL/GenBank/DDBJ whole genome shotgun (WGS) entry which is preliminary data.</text>
</comment>
<feature type="chain" id="PRO_5013293351" description="Nuclear transport factor 2 family protein" evidence="1">
    <location>
        <begin position="20"/>
        <end position="186"/>
    </location>
</feature>